<dbReference type="PROSITE" id="PS51257">
    <property type="entry name" value="PROKAR_LIPOPROTEIN"/>
    <property type="match status" value="1"/>
</dbReference>
<feature type="chain" id="PRO_5038734955" evidence="4">
    <location>
        <begin position="23"/>
        <end position="329"/>
    </location>
</feature>
<keyword evidence="6" id="KW-0762">Sugar transport</keyword>
<evidence type="ECO:0000259" key="5">
    <source>
        <dbReference type="Pfam" id="PF13407"/>
    </source>
</evidence>
<keyword evidence="7" id="KW-1185">Reference proteome</keyword>
<protein>
    <submittedName>
        <fullName evidence="6">Simple sugar transport system substrate-binding protein</fullName>
    </submittedName>
</protein>
<dbReference type="CDD" id="cd06309">
    <property type="entry name" value="PBP1_galactofuranose_YtfQ-like"/>
    <property type="match status" value="1"/>
</dbReference>
<reference evidence="6 7" key="1">
    <citation type="submission" date="2020-07" db="EMBL/GenBank/DDBJ databases">
        <title>Sequencing the genomes of 1000 actinobacteria strains.</title>
        <authorList>
            <person name="Klenk H.-P."/>
        </authorList>
    </citation>
    <scope>NUCLEOTIDE SEQUENCE [LARGE SCALE GENOMIC DNA]</scope>
    <source>
        <strain evidence="6 7">DSM 26474</strain>
    </source>
</reference>
<name>A0A852SHE2_9MICO</name>
<dbReference type="Gene3D" id="3.40.50.2300">
    <property type="match status" value="2"/>
</dbReference>
<accession>A0A852SHE2</accession>
<dbReference type="EMBL" id="JACCBM010000001">
    <property type="protein sequence ID" value="NYD69044.1"/>
    <property type="molecule type" value="Genomic_DNA"/>
</dbReference>
<keyword evidence="3 4" id="KW-0732">Signal</keyword>
<comment type="subcellular location">
    <subcellularLocation>
        <location evidence="1">Cell envelope</location>
    </subcellularLocation>
</comment>
<dbReference type="PANTHER" id="PTHR46847">
    <property type="entry name" value="D-ALLOSE-BINDING PERIPLASMIC PROTEIN-RELATED"/>
    <property type="match status" value="1"/>
</dbReference>
<organism evidence="6 7">
    <name type="scientific">Herbiconiux flava</name>
    <dbReference type="NCBI Taxonomy" id="881268"/>
    <lineage>
        <taxon>Bacteria</taxon>
        <taxon>Bacillati</taxon>
        <taxon>Actinomycetota</taxon>
        <taxon>Actinomycetes</taxon>
        <taxon>Micrococcales</taxon>
        <taxon>Microbacteriaceae</taxon>
        <taxon>Herbiconiux</taxon>
    </lineage>
</organism>
<comment type="caution">
    <text evidence="6">The sequence shown here is derived from an EMBL/GenBank/DDBJ whole genome shotgun (WGS) entry which is preliminary data.</text>
</comment>
<dbReference type="AlphaFoldDB" id="A0A852SHE2"/>
<dbReference type="Pfam" id="PF13407">
    <property type="entry name" value="Peripla_BP_4"/>
    <property type="match status" value="1"/>
</dbReference>
<feature type="domain" description="Periplasmic binding protein" evidence="5">
    <location>
        <begin position="43"/>
        <end position="302"/>
    </location>
</feature>
<evidence type="ECO:0000256" key="2">
    <source>
        <dbReference type="ARBA" id="ARBA00007639"/>
    </source>
</evidence>
<keyword evidence="6" id="KW-0813">Transport</keyword>
<evidence type="ECO:0000313" key="6">
    <source>
        <dbReference type="EMBL" id="NYD69044.1"/>
    </source>
</evidence>
<sequence length="329" mass="34789">MKKKFLGLAAAGAMLLTLAGCAGGGTSAGSSEGPKPADQLVVGFSQVGSESGWRTANTTDIQAAFKDAGIELKFSDAQQKQENQIKAIRSYIQQGVDVIAFSPVVETGWDAVLNEAKAANIPVVLTDRAVDSADDSLYESFLGSDFVEEGKKAGEWVLEEYKDSTEPVKIIQLEGTTGAAPAIDRAEGFADAIKGDDKFEVVASQTGDFTRAGGKQVTEALLKSNPDANLIYAHNDDMALGAIEAIEAAGLKPGVDIKIVSVDAVKDGMQALADGKINFIVECSPLLGKQLVDIVNQINEGETPEKRIITEETTFTKDQAAEALPTRQY</sequence>
<evidence type="ECO:0000256" key="4">
    <source>
        <dbReference type="SAM" id="SignalP"/>
    </source>
</evidence>
<evidence type="ECO:0000313" key="7">
    <source>
        <dbReference type="Proteomes" id="UP000549913"/>
    </source>
</evidence>
<evidence type="ECO:0000256" key="3">
    <source>
        <dbReference type="ARBA" id="ARBA00022729"/>
    </source>
</evidence>
<feature type="signal peptide" evidence="4">
    <location>
        <begin position="1"/>
        <end position="22"/>
    </location>
</feature>
<dbReference type="InterPro" id="IPR028082">
    <property type="entry name" value="Peripla_BP_I"/>
</dbReference>
<dbReference type="InterPro" id="IPR025997">
    <property type="entry name" value="SBP_2_dom"/>
</dbReference>
<dbReference type="SUPFAM" id="SSF53822">
    <property type="entry name" value="Periplasmic binding protein-like I"/>
    <property type="match status" value="1"/>
</dbReference>
<evidence type="ECO:0000256" key="1">
    <source>
        <dbReference type="ARBA" id="ARBA00004196"/>
    </source>
</evidence>
<dbReference type="GO" id="GO:0030313">
    <property type="term" value="C:cell envelope"/>
    <property type="evidence" value="ECO:0007669"/>
    <property type="project" value="UniProtKB-SubCell"/>
</dbReference>
<gene>
    <name evidence="6" type="ORF">BJ984_000202</name>
</gene>
<comment type="similarity">
    <text evidence="2">Belongs to the bacterial solute-binding protein 2 family.</text>
</comment>
<dbReference type="GO" id="GO:0030246">
    <property type="term" value="F:carbohydrate binding"/>
    <property type="evidence" value="ECO:0007669"/>
    <property type="project" value="UniProtKB-ARBA"/>
</dbReference>
<dbReference type="Proteomes" id="UP000549913">
    <property type="component" value="Unassembled WGS sequence"/>
</dbReference>
<dbReference type="PANTHER" id="PTHR46847:SF3">
    <property type="entry name" value="GALACTOFURANOSE-BINDING PROTEIN YTFQ"/>
    <property type="match status" value="1"/>
</dbReference>
<dbReference type="RefSeq" id="WP_179546449.1">
    <property type="nucleotide sequence ID" value="NZ_BSEW01000001.1"/>
</dbReference>
<proteinExistence type="inferred from homology"/>